<dbReference type="InterPro" id="IPR024912">
    <property type="entry name" value="SecD_arc"/>
</dbReference>
<protein>
    <recommendedName>
        <fullName evidence="9">Protein-export membrane protein SecD</fullName>
    </recommendedName>
</protein>
<keyword evidence="6 9" id="KW-1133">Transmembrane helix</keyword>
<dbReference type="InterPro" id="IPR048634">
    <property type="entry name" value="SecD_SecF_C"/>
</dbReference>
<dbReference type="NCBIfam" id="NF006215">
    <property type="entry name" value="PRK08343.1-1"/>
    <property type="match status" value="1"/>
</dbReference>
<proteinExistence type="inferred from homology"/>
<comment type="subunit">
    <text evidence="9">Part of the protein translocation apparatus. Forms a complex with SecF.</text>
</comment>
<evidence type="ECO:0000313" key="11">
    <source>
        <dbReference type="EMBL" id="MFC7069458.1"/>
    </source>
</evidence>
<dbReference type="PANTHER" id="PTHR30081:SF1">
    <property type="entry name" value="PROTEIN TRANSLOCASE SUBUNIT SECD"/>
    <property type="match status" value="1"/>
</dbReference>
<evidence type="ECO:0000256" key="1">
    <source>
        <dbReference type="ARBA" id="ARBA00004651"/>
    </source>
</evidence>
<evidence type="ECO:0000256" key="3">
    <source>
        <dbReference type="ARBA" id="ARBA00022475"/>
    </source>
</evidence>
<evidence type="ECO:0000259" key="10">
    <source>
        <dbReference type="Pfam" id="PF02355"/>
    </source>
</evidence>
<evidence type="ECO:0000256" key="7">
    <source>
        <dbReference type="ARBA" id="ARBA00023010"/>
    </source>
</evidence>
<keyword evidence="4 9" id="KW-0812">Transmembrane</keyword>
<dbReference type="Gene3D" id="3.30.70.3220">
    <property type="match status" value="1"/>
</dbReference>
<dbReference type="GO" id="GO:0006605">
    <property type="term" value="P:protein targeting"/>
    <property type="evidence" value="ECO:0007669"/>
    <property type="project" value="UniProtKB-UniRule"/>
</dbReference>
<feature type="transmembrane region" description="Helical" evidence="9">
    <location>
        <begin position="415"/>
        <end position="437"/>
    </location>
</feature>
<dbReference type="Pfam" id="PF02355">
    <property type="entry name" value="SecD_SecF_C"/>
    <property type="match status" value="1"/>
</dbReference>
<keyword evidence="7 9" id="KW-0811">Translocation</keyword>
<keyword evidence="3 9" id="KW-1003">Cell membrane</keyword>
<gene>
    <name evidence="9" type="primary">secD</name>
    <name evidence="11" type="ORF">ACFQL9_07385</name>
</gene>
<dbReference type="GO" id="GO:0005886">
    <property type="term" value="C:plasma membrane"/>
    <property type="evidence" value="ECO:0007669"/>
    <property type="project" value="UniProtKB-SubCell"/>
</dbReference>
<comment type="function">
    <text evidence="9">Involved in protein export.</text>
</comment>
<accession>A0ABD5WG37</accession>
<dbReference type="Gene3D" id="1.20.1640.10">
    <property type="entry name" value="Multidrug efflux transporter AcrB transmembrane domain"/>
    <property type="match status" value="1"/>
</dbReference>
<name>A0ABD5WG37_9EURY</name>
<evidence type="ECO:0000313" key="12">
    <source>
        <dbReference type="Proteomes" id="UP001596461"/>
    </source>
</evidence>
<comment type="subcellular location">
    <subcellularLocation>
        <location evidence="1 9">Cell membrane</location>
        <topology evidence="1 9">Multi-pass membrane protein</topology>
    </subcellularLocation>
</comment>
<dbReference type="GeneID" id="81125210"/>
<feature type="domain" description="Protein export membrane protein SecD/SecF C-terminal" evidence="10">
    <location>
        <begin position="376"/>
        <end position="529"/>
    </location>
</feature>
<evidence type="ECO:0000256" key="4">
    <source>
        <dbReference type="ARBA" id="ARBA00022692"/>
    </source>
</evidence>
<evidence type="ECO:0000256" key="9">
    <source>
        <dbReference type="HAMAP-Rule" id="MF_01463"/>
    </source>
</evidence>
<dbReference type="GO" id="GO:0065002">
    <property type="term" value="P:intracellular protein transmembrane transport"/>
    <property type="evidence" value="ECO:0007669"/>
    <property type="project" value="UniProtKB-UniRule"/>
</dbReference>
<organism evidence="11 12">
    <name type="scientific">Halobaculum lipolyticum</name>
    <dbReference type="NCBI Taxonomy" id="3032001"/>
    <lineage>
        <taxon>Archaea</taxon>
        <taxon>Methanobacteriati</taxon>
        <taxon>Methanobacteriota</taxon>
        <taxon>Stenosarchaea group</taxon>
        <taxon>Halobacteria</taxon>
        <taxon>Halobacteriales</taxon>
        <taxon>Haloferacaceae</taxon>
        <taxon>Halobaculum</taxon>
    </lineage>
</organism>
<evidence type="ECO:0000256" key="6">
    <source>
        <dbReference type="ARBA" id="ARBA00022989"/>
    </source>
</evidence>
<dbReference type="PANTHER" id="PTHR30081">
    <property type="entry name" value="PROTEIN-EXPORT MEMBRANE PROTEIN SEC"/>
    <property type="match status" value="1"/>
</dbReference>
<feature type="transmembrane region" description="Helical" evidence="9">
    <location>
        <begin position="391"/>
        <end position="408"/>
    </location>
</feature>
<comment type="caution">
    <text evidence="9">Lacks conserved residue(s) required for the propagation of feature annotation.</text>
</comment>
<sequence>MSAWDTVKDNWRVVLLVAMLVLSTVFLFAPGIGGASGGATANGTANGSTGGPVAESGGITNLQYGLELSGGTRIRAPLAGVHASGVDFGGQNASAVEERVAGELSGIDVTDVTARPAGVYTQQDVTQETAVVEVASDNVTTDELAGALDAGGYAYGELHDGVSEVTLQQAVVVLRSKVNEAGLSGGSVRTVESGGQSFVLIEVPNEDRSEVVDLVDSRGTVQIVVYHPVQENDSTTYVNTTAIRQEQFQSVGTAQQDDTGSSFVSVSVREDAAPEVQRTFVDTQVAQPGGSECRFESNPQSTEPCILVVRDGQVVSSFGMDGGLANSMQTGEWANNPTFILTTGSGQQAFERAQEVSVDLRAGALPAPLALDEGTTTTVTASQGESFRTDSLIIGVLAVLTVAGVVFVRYGRPQVAAPMVVTALSEVVVLLGFAAFIRYPLDLSVIAGFIAVIGTGVDDLVIIADEVMSEGDVNSRRVFESRFRKAFWVIGAAAATTIIAMSPLAVLSLGDLQGFAIFTILGVLVGVLVTRPAYGDILRVLLTDR</sequence>
<dbReference type="AlphaFoldDB" id="A0ABD5WG37"/>
<dbReference type="HAMAP" id="MF_01463_A">
    <property type="entry name" value="SecD_A"/>
    <property type="match status" value="1"/>
</dbReference>
<keyword evidence="5 9" id="KW-0653">Protein transport</keyword>
<dbReference type="Proteomes" id="UP001596461">
    <property type="component" value="Unassembled WGS sequence"/>
</dbReference>
<comment type="caution">
    <text evidence="11">The sequence shown here is derived from an EMBL/GenBank/DDBJ whole genome shotgun (WGS) entry which is preliminary data.</text>
</comment>
<feature type="transmembrane region" description="Helical" evidence="9">
    <location>
        <begin position="443"/>
        <end position="465"/>
    </location>
</feature>
<dbReference type="EMBL" id="JBHTAH010000005">
    <property type="protein sequence ID" value="MFC7069458.1"/>
    <property type="molecule type" value="Genomic_DNA"/>
</dbReference>
<feature type="transmembrane region" description="Helical" evidence="9">
    <location>
        <begin position="512"/>
        <end position="529"/>
    </location>
</feature>
<evidence type="ECO:0000256" key="8">
    <source>
        <dbReference type="ARBA" id="ARBA00023136"/>
    </source>
</evidence>
<evidence type="ECO:0000256" key="2">
    <source>
        <dbReference type="ARBA" id="ARBA00022448"/>
    </source>
</evidence>
<dbReference type="RefSeq" id="WP_284030378.1">
    <property type="nucleotide sequence ID" value="NZ_CP126154.1"/>
</dbReference>
<dbReference type="SUPFAM" id="SSF82866">
    <property type="entry name" value="Multidrug efflux transporter AcrB transmembrane domain"/>
    <property type="match status" value="1"/>
</dbReference>
<reference evidence="11 12" key="1">
    <citation type="journal article" date="2019" name="Int. J. Syst. Evol. Microbiol.">
        <title>The Global Catalogue of Microorganisms (GCM) 10K type strain sequencing project: providing services to taxonomists for standard genome sequencing and annotation.</title>
        <authorList>
            <consortium name="The Broad Institute Genomics Platform"/>
            <consortium name="The Broad Institute Genome Sequencing Center for Infectious Disease"/>
            <person name="Wu L."/>
            <person name="Ma J."/>
        </authorList>
    </citation>
    <scope>NUCLEOTIDE SEQUENCE [LARGE SCALE GENOMIC DNA]</scope>
    <source>
        <strain evidence="11 12">DT31</strain>
    </source>
</reference>
<dbReference type="InterPro" id="IPR022813">
    <property type="entry name" value="SecD/SecF_arch_bac"/>
</dbReference>
<evidence type="ECO:0000256" key="5">
    <source>
        <dbReference type="ARBA" id="ARBA00022927"/>
    </source>
</evidence>
<keyword evidence="8 9" id="KW-0472">Membrane</keyword>
<feature type="transmembrane region" description="Helical" evidence="9">
    <location>
        <begin position="486"/>
        <end position="506"/>
    </location>
</feature>
<keyword evidence="2 9" id="KW-0813">Transport</keyword>
<comment type="similarity">
    <text evidence="9">Belongs to the SecD/SecF family. SecD subfamily.</text>
</comment>
<keyword evidence="12" id="KW-1185">Reference proteome</keyword>